<name>A0ABU1Q9R8_9BACL</name>
<keyword evidence="2 5" id="KW-0560">Oxidoreductase</keyword>
<protein>
    <submittedName>
        <fullName evidence="5">L-aspartate oxidase</fullName>
        <ecNumber evidence="5">1.4.3.16</ecNumber>
    </submittedName>
</protein>
<dbReference type="GO" id="GO:0008734">
    <property type="term" value="F:L-aspartate oxidase activity"/>
    <property type="evidence" value="ECO:0007669"/>
    <property type="project" value="UniProtKB-EC"/>
</dbReference>
<dbReference type="InterPro" id="IPR030664">
    <property type="entry name" value="SdhA/FrdA/AprA"/>
</dbReference>
<dbReference type="RefSeq" id="WP_226887761.1">
    <property type="nucleotide sequence ID" value="NZ_CP011512.1"/>
</dbReference>
<feature type="transmembrane region" description="Helical" evidence="3">
    <location>
        <begin position="12"/>
        <end position="31"/>
    </location>
</feature>
<evidence type="ECO:0000256" key="2">
    <source>
        <dbReference type="ARBA" id="ARBA00023002"/>
    </source>
</evidence>
<keyword evidence="1" id="KW-0285">Flavoprotein</keyword>
<dbReference type="Proteomes" id="UP001266807">
    <property type="component" value="Unassembled WGS sequence"/>
</dbReference>
<evidence type="ECO:0000259" key="4">
    <source>
        <dbReference type="Pfam" id="PF00890"/>
    </source>
</evidence>
<dbReference type="PANTHER" id="PTHR11632:SF51">
    <property type="entry name" value="SUCCINATE DEHYDROGENASE [UBIQUINONE] FLAVOPROTEIN SUBUNIT, MITOCHONDRIAL"/>
    <property type="match status" value="1"/>
</dbReference>
<dbReference type="Pfam" id="PF00890">
    <property type="entry name" value="FAD_binding_2"/>
    <property type="match status" value="1"/>
</dbReference>
<keyword evidence="6" id="KW-1185">Reference proteome</keyword>
<keyword evidence="3" id="KW-1133">Transmembrane helix</keyword>
<dbReference type="InterPro" id="IPR027477">
    <property type="entry name" value="Succ_DH/fumarate_Rdtase_cat_sf"/>
</dbReference>
<sequence>MMKQNGISVENYTPILIVGTGISGLTAAYYLSKNNIKYTIVTKKNAPKQSNSFLSAANTRVPSENEVNNIINLTIDKCGADRSVIEALYRNSNIIINFFKELGIPYEKTSFGIMPECLIKSHGGKKLINCLLQHIEQPMCNKILIHLEKYDQGIIAIFYDTQSDQFIRIFTNYLVLATGGYAGQFCFNDNSPGSTGETLILAKKIGARLKGMSTVMCHPWSIYNGRQILLGGVVSLSQGKIIDEDGVQLLKDKYICDAIARDDYHEMIDEILKFQLECIKQKKDMYLDMSHADENVLNEKFKKYGFSPKVVKNKRIKITPTMHYSSGGIEINANAEAINLNRVFATGEAQFNGDLGIGRIPGQAFASGIVFGKLIADKIANEGVFNTQYQTSFKDPPETMHLYSKENNDFPIEEFQKKLSTLMMDLIASNPPVVSLSFLRKKIQESQNIILSRARGSGKRYEDILTLSFGYFVAMEIIEDLEAKSGLLSIQK</sequence>
<dbReference type="Gene3D" id="3.50.50.60">
    <property type="entry name" value="FAD/NAD(P)-binding domain"/>
    <property type="match status" value="1"/>
</dbReference>
<dbReference type="EMBL" id="JAVDUG010000001">
    <property type="protein sequence ID" value="MDR6776383.1"/>
    <property type="molecule type" value="Genomic_DNA"/>
</dbReference>
<dbReference type="EC" id="1.4.3.16" evidence="5"/>
<evidence type="ECO:0000313" key="6">
    <source>
        <dbReference type="Proteomes" id="UP001266807"/>
    </source>
</evidence>
<dbReference type="InterPro" id="IPR036188">
    <property type="entry name" value="FAD/NAD-bd_sf"/>
</dbReference>
<reference evidence="5 6" key="1">
    <citation type="submission" date="2023-07" db="EMBL/GenBank/DDBJ databases">
        <title>Sorghum-associated microbial communities from plants grown in Nebraska, USA.</title>
        <authorList>
            <person name="Schachtman D."/>
        </authorList>
    </citation>
    <scope>NUCLEOTIDE SEQUENCE [LARGE SCALE GENOMIC DNA]</scope>
    <source>
        <strain evidence="5 6">BE143</strain>
    </source>
</reference>
<feature type="domain" description="FAD-dependent oxidoreductase 2 FAD-binding" evidence="4">
    <location>
        <begin position="15"/>
        <end position="349"/>
    </location>
</feature>
<accession>A0ABU1Q9R8</accession>
<evidence type="ECO:0000313" key="5">
    <source>
        <dbReference type="EMBL" id="MDR6776383.1"/>
    </source>
</evidence>
<dbReference type="PANTHER" id="PTHR11632">
    <property type="entry name" value="SUCCINATE DEHYDROGENASE 2 FLAVOPROTEIN SUBUNIT"/>
    <property type="match status" value="1"/>
</dbReference>
<keyword evidence="3" id="KW-0812">Transmembrane</keyword>
<dbReference type="SUPFAM" id="SSF51905">
    <property type="entry name" value="FAD/NAD(P)-binding domain"/>
    <property type="match status" value="1"/>
</dbReference>
<evidence type="ECO:0000256" key="3">
    <source>
        <dbReference type="SAM" id="Phobius"/>
    </source>
</evidence>
<comment type="caution">
    <text evidence="5">The sequence shown here is derived from an EMBL/GenBank/DDBJ whole genome shotgun (WGS) entry which is preliminary data.</text>
</comment>
<organism evidence="5 6">
    <name type="scientific">Paenibacillus peoriae</name>
    <dbReference type="NCBI Taxonomy" id="59893"/>
    <lineage>
        <taxon>Bacteria</taxon>
        <taxon>Bacillati</taxon>
        <taxon>Bacillota</taxon>
        <taxon>Bacilli</taxon>
        <taxon>Bacillales</taxon>
        <taxon>Paenibacillaceae</taxon>
        <taxon>Paenibacillus</taxon>
    </lineage>
</organism>
<dbReference type="InterPro" id="IPR003953">
    <property type="entry name" value="FAD-dep_OxRdtase_2_FAD-bd"/>
</dbReference>
<evidence type="ECO:0000256" key="1">
    <source>
        <dbReference type="ARBA" id="ARBA00022630"/>
    </source>
</evidence>
<gene>
    <name evidence="5" type="ORF">J2W98_000630</name>
</gene>
<proteinExistence type="predicted"/>
<dbReference type="Gene3D" id="3.90.700.10">
    <property type="entry name" value="Succinate dehydrogenase/fumarate reductase flavoprotein, catalytic domain"/>
    <property type="match status" value="1"/>
</dbReference>
<keyword evidence="3" id="KW-0472">Membrane</keyword>